<comment type="caution">
    <text evidence="9">The sequence shown here is derived from an EMBL/GenBank/DDBJ whole genome shotgun (WGS) entry which is preliminary data.</text>
</comment>
<feature type="transmembrane region" description="Helical" evidence="7">
    <location>
        <begin position="319"/>
        <end position="336"/>
    </location>
</feature>
<dbReference type="RefSeq" id="WP_345444642.1">
    <property type="nucleotide sequence ID" value="NZ_BAABHK010000037.1"/>
</dbReference>
<evidence type="ECO:0000256" key="5">
    <source>
        <dbReference type="ARBA" id="ARBA00022989"/>
    </source>
</evidence>
<evidence type="ECO:0000256" key="1">
    <source>
        <dbReference type="ARBA" id="ARBA00004651"/>
    </source>
</evidence>
<name>A0ABP8UUV6_9ACTN</name>
<feature type="transmembrane region" description="Helical" evidence="7">
    <location>
        <begin position="93"/>
        <end position="112"/>
    </location>
</feature>
<feature type="transmembrane region" description="Helical" evidence="7">
    <location>
        <begin position="26"/>
        <end position="49"/>
    </location>
</feature>
<feature type="transmembrane region" description="Helical" evidence="7">
    <location>
        <begin position="180"/>
        <end position="202"/>
    </location>
</feature>
<reference evidence="10" key="1">
    <citation type="journal article" date="2019" name="Int. J. Syst. Evol. Microbiol.">
        <title>The Global Catalogue of Microorganisms (GCM) 10K type strain sequencing project: providing services to taxonomists for standard genome sequencing and annotation.</title>
        <authorList>
            <consortium name="The Broad Institute Genomics Platform"/>
            <consortium name="The Broad Institute Genome Sequencing Center for Infectious Disease"/>
            <person name="Wu L."/>
            <person name="Ma J."/>
        </authorList>
    </citation>
    <scope>NUCLEOTIDE SEQUENCE [LARGE SCALE GENOMIC DNA]</scope>
    <source>
        <strain evidence="10">JCM 17939</strain>
    </source>
</reference>
<dbReference type="NCBIfam" id="TIGR00711">
    <property type="entry name" value="efflux_EmrB"/>
    <property type="match status" value="1"/>
</dbReference>
<sequence>MSITEAQPRSGTASPPRARAAGHPGLILAFLCVAGFMTFLDVSIVNVALPSIERDLGVSESYLQYIVTAYGTVLGGFLLLSGRLADTFGRRRILRTGLIVFAAASLLAGVAQGSTMLIAARGLQGLGAAFIAPAALSLLTNTFAEGPERNRALGIWGGLSGIASVAGVVLGGLFTEGPGWRWIFFINVPIGLAAAALAPFVVPESRAERRPRAFDTAGAVVLTAGLMLLIYTLGQTVDVGWTSARTIGGLVVTGILLTAFLVIERRAESPLIPLGIFRLRALRAANITAVLLFGTLVTLFFFASLFMQQVLDYSPIRTGLAYVPLAIIVSVGAGISSKLVTKMAAKPVLITGIVITVAGMLMLWRLPVHGGYVSDVLPAFLLAGLGLGMSFVPLQVAAFAGVRKTESGLAAGLINTSQEAGGALGVAIAATIVFSRVPALTKAAHGDPPLVLAARASVFHEAFLIAACFATVGVLVALSLPKLRAPEHANGESVVPVA</sequence>
<dbReference type="InterPro" id="IPR020846">
    <property type="entry name" value="MFS_dom"/>
</dbReference>
<dbReference type="PRINTS" id="PR01036">
    <property type="entry name" value="TCRTETB"/>
</dbReference>
<feature type="domain" description="Major facilitator superfamily (MFS) profile" evidence="8">
    <location>
        <begin position="27"/>
        <end position="485"/>
    </location>
</feature>
<dbReference type="PANTHER" id="PTHR42718">
    <property type="entry name" value="MAJOR FACILITATOR SUPERFAMILY MULTIDRUG TRANSPORTER MFSC"/>
    <property type="match status" value="1"/>
</dbReference>
<keyword evidence="2" id="KW-0813">Transport</keyword>
<feature type="transmembrane region" description="Helical" evidence="7">
    <location>
        <begin position="459"/>
        <end position="480"/>
    </location>
</feature>
<dbReference type="PANTHER" id="PTHR42718:SF46">
    <property type="entry name" value="BLR6921 PROTEIN"/>
    <property type="match status" value="1"/>
</dbReference>
<keyword evidence="10" id="KW-1185">Reference proteome</keyword>
<feature type="transmembrane region" description="Helical" evidence="7">
    <location>
        <begin position="61"/>
        <end position="81"/>
    </location>
</feature>
<proteinExistence type="predicted"/>
<dbReference type="InterPro" id="IPR004638">
    <property type="entry name" value="EmrB-like"/>
</dbReference>
<keyword evidence="3" id="KW-1003">Cell membrane</keyword>
<evidence type="ECO:0000256" key="4">
    <source>
        <dbReference type="ARBA" id="ARBA00022692"/>
    </source>
</evidence>
<protein>
    <submittedName>
        <fullName evidence="9">DHA2 family efflux MFS transporter permease subunit</fullName>
    </submittedName>
</protein>
<feature type="transmembrane region" description="Helical" evidence="7">
    <location>
        <begin position="246"/>
        <end position="263"/>
    </location>
</feature>
<feature type="transmembrane region" description="Helical" evidence="7">
    <location>
        <begin position="379"/>
        <end position="400"/>
    </location>
</feature>
<evidence type="ECO:0000256" key="7">
    <source>
        <dbReference type="SAM" id="Phobius"/>
    </source>
</evidence>
<comment type="subcellular location">
    <subcellularLocation>
        <location evidence="1">Cell membrane</location>
        <topology evidence="1">Multi-pass membrane protein</topology>
    </subcellularLocation>
</comment>
<evidence type="ECO:0000256" key="2">
    <source>
        <dbReference type="ARBA" id="ARBA00022448"/>
    </source>
</evidence>
<evidence type="ECO:0000256" key="6">
    <source>
        <dbReference type="ARBA" id="ARBA00023136"/>
    </source>
</evidence>
<evidence type="ECO:0000313" key="9">
    <source>
        <dbReference type="EMBL" id="GAA4640765.1"/>
    </source>
</evidence>
<evidence type="ECO:0000313" key="10">
    <source>
        <dbReference type="Proteomes" id="UP001501442"/>
    </source>
</evidence>
<dbReference type="InterPro" id="IPR036259">
    <property type="entry name" value="MFS_trans_sf"/>
</dbReference>
<dbReference type="InterPro" id="IPR011701">
    <property type="entry name" value="MFS"/>
</dbReference>
<feature type="transmembrane region" description="Helical" evidence="7">
    <location>
        <begin position="284"/>
        <end position="307"/>
    </location>
</feature>
<feature type="transmembrane region" description="Helical" evidence="7">
    <location>
        <begin position="214"/>
        <end position="234"/>
    </location>
</feature>
<dbReference type="SUPFAM" id="SSF103473">
    <property type="entry name" value="MFS general substrate transporter"/>
    <property type="match status" value="1"/>
</dbReference>
<dbReference type="Proteomes" id="UP001501442">
    <property type="component" value="Unassembled WGS sequence"/>
</dbReference>
<evidence type="ECO:0000256" key="3">
    <source>
        <dbReference type="ARBA" id="ARBA00022475"/>
    </source>
</evidence>
<feature type="transmembrane region" description="Helical" evidence="7">
    <location>
        <begin position="152"/>
        <end position="174"/>
    </location>
</feature>
<keyword evidence="5 7" id="KW-1133">Transmembrane helix</keyword>
<keyword evidence="4 7" id="KW-0812">Transmembrane</keyword>
<feature type="transmembrane region" description="Helical" evidence="7">
    <location>
        <begin position="118"/>
        <end position="140"/>
    </location>
</feature>
<dbReference type="EMBL" id="BAABHK010000037">
    <property type="protein sequence ID" value="GAA4640765.1"/>
    <property type="molecule type" value="Genomic_DNA"/>
</dbReference>
<gene>
    <name evidence="9" type="ORF">GCM10023196_107520</name>
</gene>
<dbReference type="CDD" id="cd17321">
    <property type="entry name" value="MFS_MMR_MDR_like"/>
    <property type="match status" value="1"/>
</dbReference>
<feature type="transmembrane region" description="Helical" evidence="7">
    <location>
        <begin position="348"/>
        <end position="367"/>
    </location>
</feature>
<keyword evidence="6 7" id="KW-0472">Membrane</keyword>
<feature type="transmembrane region" description="Helical" evidence="7">
    <location>
        <begin position="420"/>
        <end position="439"/>
    </location>
</feature>
<dbReference type="PROSITE" id="PS50850">
    <property type="entry name" value="MFS"/>
    <property type="match status" value="1"/>
</dbReference>
<dbReference type="Pfam" id="PF07690">
    <property type="entry name" value="MFS_1"/>
    <property type="match status" value="1"/>
</dbReference>
<accession>A0ABP8UUV6</accession>
<organism evidence="9 10">
    <name type="scientific">Actinoallomurus vinaceus</name>
    <dbReference type="NCBI Taxonomy" id="1080074"/>
    <lineage>
        <taxon>Bacteria</taxon>
        <taxon>Bacillati</taxon>
        <taxon>Actinomycetota</taxon>
        <taxon>Actinomycetes</taxon>
        <taxon>Streptosporangiales</taxon>
        <taxon>Thermomonosporaceae</taxon>
        <taxon>Actinoallomurus</taxon>
    </lineage>
</organism>
<dbReference type="Gene3D" id="1.20.1250.20">
    <property type="entry name" value="MFS general substrate transporter like domains"/>
    <property type="match status" value="1"/>
</dbReference>
<evidence type="ECO:0000259" key="8">
    <source>
        <dbReference type="PROSITE" id="PS50850"/>
    </source>
</evidence>
<dbReference type="Gene3D" id="1.20.1720.10">
    <property type="entry name" value="Multidrug resistance protein D"/>
    <property type="match status" value="1"/>
</dbReference>